<dbReference type="Proteomes" id="UP000055048">
    <property type="component" value="Unassembled WGS sequence"/>
</dbReference>
<keyword evidence="3" id="KW-1185">Reference proteome</keyword>
<keyword evidence="1" id="KW-0472">Membrane</keyword>
<accession>A0A0V0SW57</accession>
<protein>
    <submittedName>
        <fullName evidence="2">Uncharacterized protein</fullName>
    </submittedName>
</protein>
<organism evidence="2 3">
    <name type="scientific">Trichinella murrelli</name>
    <dbReference type="NCBI Taxonomy" id="144512"/>
    <lineage>
        <taxon>Eukaryota</taxon>
        <taxon>Metazoa</taxon>
        <taxon>Ecdysozoa</taxon>
        <taxon>Nematoda</taxon>
        <taxon>Enoplea</taxon>
        <taxon>Dorylaimia</taxon>
        <taxon>Trichinellida</taxon>
        <taxon>Trichinellidae</taxon>
        <taxon>Trichinella</taxon>
    </lineage>
</organism>
<comment type="caution">
    <text evidence="2">The sequence shown here is derived from an EMBL/GenBank/DDBJ whole genome shotgun (WGS) entry which is preliminary data.</text>
</comment>
<dbReference type="EMBL" id="JYDJ01001895">
    <property type="protein sequence ID" value="KRX31247.1"/>
    <property type="molecule type" value="Genomic_DNA"/>
</dbReference>
<proteinExistence type="predicted"/>
<evidence type="ECO:0000256" key="1">
    <source>
        <dbReference type="SAM" id="Phobius"/>
    </source>
</evidence>
<feature type="transmembrane region" description="Helical" evidence="1">
    <location>
        <begin position="6"/>
        <end position="31"/>
    </location>
</feature>
<sequence>MSMETSMFFTFIMNLASVLQAVSLLVSTFILV</sequence>
<gene>
    <name evidence="2" type="ORF">T05_7027</name>
</gene>
<evidence type="ECO:0000313" key="3">
    <source>
        <dbReference type="Proteomes" id="UP000055048"/>
    </source>
</evidence>
<keyword evidence="1" id="KW-0812">Transmembrane</keyword>
<reference evidence="2 3" key="1">
    <citation type="submission" date="2015-01" db="EMBL/GenBank/DDBJ databases">
        <title>Evolution of Trichinella species and genotypes.</title>
        <authorList>
            <person name="Korhonen P.K."/>
            <person name="Edoardo P."/>
            <person name="Giuseppe L.R."/>
            <person name="Gasser R.B."/>
        </authorList>
    </citation>
    <scope>NUCLEOTIDE SEQUENCE [LARGE SCALE GENOMIC DNA]</scope>
    <source>
        <strain evidence="2">ISS417</strain>
    </source>
</reference>
<name>A0A0V0SW57_9BILA</name>
<keyword evidence="1" id="KW-1133">Transmembrane helix</keyword>
<dbReference type="AlphaFoldDB" id="A0A0V0SW57"/>
<evidence type="ECO:0000313" key="2">
    <source>
        <dbReference type="EMBL" id="KRX31247.1"/>
    </source>
</evidence>